<dbReference type="AlphaFoldDB" id="A0A0F9MQS1"/>
<dbReference type="SUPFAM" id="SSF102114">
    <property type="entry name" value="Radical SAM enzymes"/>
    <property type="match status" value="1"/>
</dbReference>
<dbReference type="InterPro" id="IPR006638">
    <property type="entry name" value="Elp3/MiaA/NifB-like_rSAM"/>
</dbReference>
<organism evidence="7">
    <name type="scientific">marine sediment metagenome</name>
    <dbReference type="NCBI Taxonomy" id="412755"/>
    <lineage>
        <taxon>unclassified sequences</taxon>
        <taxon>metagenomes</taxon>
        <taxon>ecological metagenomes</taxon>
    </lineage>
</organism>
<dbReference type="SFLD" id="SFLDS00029">
    <property type="entry name" value="Radical_SAM"/>
    <property type="match status" value="1"/>
</dbReference>
<dbReference type="PROSITE" id="PS51918">
    <property type="entry name" value="RADICAL_SAM"/>
    <property type="match status" value="1"/>
</dbReference>
<evidence type="ECO:0000256" key="4">
    <source>
        <dbReference type="ARBA" id="ARBA00023004"/>
    </source>
</evidence>
<evidence type="ECO:0000256" key="3">
    <source>
        <dbReference type="ARBA" id="ARBA00022723"/>
    </source>
</evidence>
<comment type="caution">
    <text evidence="7">The sequence shown here is derived from an EMBL/GenBank/DDBJ whole genome shotgun (WGS) entry which is preliminary data.</text>
</comment>
<dbReference type="GO" id="GO:0003824">
    <property type="term" value="F:catalytic activity"/>
    <property type="evidence" value="ECO:0007669"/>
    <property type="project" value="InterPro"/>
</dbReference>
<name>A0A0F9MQS1_9ZZZZ</name>
<dbReference type="GO" id="GO:0005829">
    <property type="term" value="C:cytosol"/>
    <property type="evidence" value="ECO:0007669"/>
    <property type="project" value="TreeGrafter"/>
</dbReference>
<evidence type="ECO:0000256" key="5">
    <source>
        <dbReference type="ARBA" id="ARBA00023014"/>
    </source>
</evidence>
<gene>
    <name evidence="7" type="ORF">LCGC14_1429690</name>
</gene>
<keyword evidence="4" id="KW-0408">Iron</keyword>
<keyword evidence="2" id="KW-0949">S-adenosyl-L-methionine</keyword>
<dbReference type="InterPro" id="IPR051198">
    <property type="entry name" value="BchE-like"/>
</dbReference>
<dbReference type="SMART" id="SM00729">
    <property type="entry name" value="Elp3"/>
    <property type="match status" value="1"/>
</dbReference>
<proteinExistence type="predicted"/>
<keyword evidence="3" id="KW-0479">Metal-binding</keyword>
<dbReference type="Gene3D" id="3.40.50.280">
    <property type="entry name" value="Cobalamin-binding domain"/>
    <property type="match status" value="1"/>
</dbReference>
<dbReference type="SFLD" id="SFLDG01082">
    <property type="entry name" value="B12-binding_domain_containing"/>
    <property type="match status" value="1"/>
</dbReference>
<dbReference type="InterPro" id="IPR007197">
    <property type="entry name" value="rSAM"/>
</dbReference>
<comment type="cofactor">
    <cofactor evidence="1">
        <name>[4Fe-4S] cluster</name>
        <dbReference type="ChEBI" id="CHEBI:49883"/>
    </cofactor>
</comment>
<evidence type="ECO:0000256" key="2">
    <source>
        <dbReference type="ARBA" id="ARBA00022691"/>
    </source>
</evidence>
<protein>
    <recommendedName>
        <fullName evidence="6">Radical SAM core domain-containing protein</fullName>
    </recommendedName>
</protein>
<sequence>MTRILLTNTPWHDKKHNKWHGIRAGCRWPFIMNTPLPPADTLGYYNTYPFFMGYATNYLAWQAKVGEIFFYDALARAHTYDKFYDGVKTMDPDIVIMETSTPSIENDLEIAGKLKLDGREIALVGPHATVYASKLIKLPQIDYVLQGEYEIGAYEMCLMRKKKVYPCRQIINIDTIRYPYRDESVLLYADGFGQDKYMEYPQLQVWTSRGCPHECNFCLWRSTMTRGYYRRRSAKAVCREISDCMRSWGFRSVLLDDDTFNISDKHTVEVADGLGHLRIQWHAMVRPDTCSWESFQAMRDNGCVGLKIGVESFSQNGLDYVKKGYNATRLTETIDFLIDIGFKVFLSLMDQIPGENDEDRAETYKWLKYFVAKGASYQHPRLTALPGTPLYDTSEKKEKWADYGKFY</sequence>
<dbReference type="PANTHER" id="PTHR43409">
    <property type="entry name" value="ANAEROBIC MAGNESIUM-PROTOPORPHYRIN IX MONOMETHYL ESTER CYCLASE-RELATED"/>
    <property type="match status" value="1"/>
</dbReference>
<evidence type="ECO:0000313" key="7">
    <source>
        <dbReference type="EMBL" id="KKM71532.1"/>
    </source>
</evidence>
<dbReference type="EMBL" id="LAZR01009618">
    <property type="protein sequence ID" value="KKM71532.1"/>
    <property type="molecule type" value="Genomic_DNA"/>
</dbReference>
<evidence type="ECO:0000256" key="1">
    <source>
        <dbReference type="ARBA" id="ARBA00001966"/>
    </source>
</evidence>
<dbReference type="GO" id="GO:0051536">
    <property type="term" value="F:iron-sulfur cluster binding"/>
    <property type="evidence" value="ECO:0007669"/>
    <property type="project" value="UniProtKB-KW"/>
</dbReference>
<dbReference type="Gene3D" id="3.80.30.20">
    <property type="entry name" value="tm_1862 like domain"/>
    <property type="match status" value="1"/>
</dbReference>
<dbReference type="GO" id="GO:0046872">
    <property type="term" value="F:metal ion binding"/>
    <property type="evidence" value="ECO:0007669"/>
    <property type="project" value="UniProtKB-KW"/>
</dbReference>
<accession>A0A0F9MQS1</accession>
<dbReference type="InterPro" id="IPR023404">
    <property type="entry name" value="rSAM_horseshoe"/>
</dbReference>
<dbReference type="Pfam" id="PF04055">
    <property type="entry name" value="Radical_SAM"/>
    <property type="match status" value="1"/>
</dbReference>
<feature type="domain" description="Radical SAM core" evidence="6">
    <location>
        <begin position="197"/>
        <end position="407"/>
    </location>
</feature>
<keyword evidence="5" id="KW-0411">Iron-sulfur</keyword>
<evidence type="ECO:0000259" key="6">
    <source>
        <dbReference type="PROSITE" id="PS51918"/>
    </source>
</evidence>
<dbReference type="PANTHER" id="PTHR43409:SF16">
    <property type="entry name" value="SLR0320 PROTEIN"/>
    <property type="match status" value="1"/>
</dbReference>
<reference evidence="7" key="1">
    <citation type="journal article" date="2015" name="Nature">
        <title>Complex archaea that bridge the gap between prokaryotes and eukaryotes.</title>
        <authorList>
            <person name="Spang A."/>
            <person name="Saw J.H."/>
            <person name="Jorgensen S.L."/>
            <person name="Zaremba-Niedzwiedzka K."/>
            <person name="Martijn J."/>
            <person name="Lind A.E."/>
            <person name="van Eijk R."/>
            <person name="Schleper C."/>
            <person name="Guy L."/>
            <person name="Ettema T.J."/>
        </authorList>
    </citation>
    <scope>NUCLEOTIDE SEQUENCE</scope>
</reference>
<dbReference type="CDD" id="cd01335">
    <property type="entry name" value="Radical_SAM"/>
    <property type="match status" value="1"/>
</dbReference>
<dbReference type="InterPro" id="IPR058240">
    <property type="entry name" value="rSAM_sf"/>
</dbReference>